<feature type="compositionally biased region" description="Basic and acidic residues" evidence="1">
    <location>
        <begin position="186"/>
        <end position="201"/>
    </location>
</feature>
<dbReference type="AlphaFoldDB" id="A0A843TJZ0"/>
<keyword evidence="3" id="KW-1185">Reference proteome</keyword>
<evidence type="ECO:0000313" key="2">
    <source>
        <dbReference type="EMBL" id="MQL69803.1"/>
    </source>
</evidence>
<reference evidence="2" key="1">
    <citation type="submission" date="2017-07" db="EMBL/GenBank/DDBJ databases">
        <title>Taro Niue Genome Assembly and Annotation.</title>
        <authorList>
            <person name="Atibalentja N."/>
            <person name="Keating K."/>
            <person name="Fields C.J."/>
        </authorList>
    </citation>
    <scope>NUCLEOTIDE SEQUENCE</scope>
    <source>
        <strain evidence="2">Niue_2</strain>
        <tissue evidence="2">Leaf</tissue>
    </source>
</reference>
<feature type="region of interest" description="Disordered" evidence="1">
    <location>
        <begin position="186"/>
        <end position="211"/>
    </location>
</feature>
<accession>A0A843TJZ0</accession>
<protein>
    <submittedName>
        <fullName evidence="2">Uncharacterized protein</fullName>
    </submittedName>
</protein>
<evidence type="ECO:0000256" key="1">
    <source>
        <dbReference type="SAM" id="MobiDB-lite"/>
    </source>
</evidence>
<gene>
    <name evidence="2" type="ORF">Taro_002120</name>
</gene>
<evidence type="ECO:0000313" key="3">
    <source>
        <dbReference type="Proteomes" id="UP000652761"/>
    </source>
</evidence>
<proteinExistence type="predicted"/>
<name>A0A843TJZ0_COLES</name>
<dbReference type="Proteomes" id="UP000652761">
    <property type="component" value="Unassembled WGS sequence"/>
</dbReference>
<sequence>MILRSARARSCSNGGTMSAKGFIGCPNWLVRLAPGCSFGSSSNKGVRRPSSGARLSSWPPLDGAGRSAGLATFWQGSSLMISSCSSSSSSDGSKTKELTRTSTSGMGWGSSPRKMMVLLRSGKLGFSPSDGASFFPRPRPFPLPRLRRRYVATMRRGKRALAAWLLRIGTAQSRFAGHRGFLTGRGEVERVGPGESGRSEADPVDSLADGGSRRITLTGRRRFAPMRANRADSLRRAKPWLPQGARRPATASLQAMHLVEPAFEPCFALYFFPRDVSVQRDSPGGLRGDIFLQFINEFCSFWSGVISAGAAMAAACSARSFRRLFMFLCLFFSCFSARAISSGVSSFAGLGAQEASSRAGQLCDPPLFGNASEGRILEATGYVPELLVQARASNVGCGPYRRYEPSLFISFGGFEVLEAHIVAFLKFPLDCFPGSHQDHGIAFWVDSPFLDKGFDSISDIRAPIRRVQQHGVISTVHGVI</sequence>
<comment type="caution">
    <text evidence="2">The sequence shown here is derived from an EMBL/GenBank/DDBJ whole genome shotgun (WGS) entry which is preliminary data.</text>
</comment>
<dbReference type="EMBL" id="NMUH01000048">
    <property type="protein sequence ID" value="MQL69803.1"/>
    <property type="molecule type" value="Genomic_DNA"/>
</dbReference>
<organism evidence="2 3">
    <name type="scientific">Colocasia esculenta</name>
    <name type="common">Wild taro</name>
    <name type="synonym">Arum esculentum</name>
    <dbReference type="NCBI Taxonomy" id="4460"/>
    <lineage>
        <taxon>Eukaryota</taxon>
        <taxon>Viridiplantae</taxon>
        <taxon>Streptophyta</taxon>
        <taxon>Embryophyta</taxon>
        <taxon>Tracheophyta</taxon>
        <taxon>Spermatophyta</taxon>
        <taxon>Magnoliopsida</taxon>
        <taxon>Liliopsida</taxon>
        <taxon>Araceae</taxon>
        <taxon>Aroideae</taxon>
        <taxon>Colocasieae</taxon>
        <taxon>Colocasia</taxon>
    </lineage>
</organism>
<feature type="region of interest" description="Disordered" evidence="1">
    <location>
        <begin position="84"/>
        <end position="109"/>
    </location>
</feature>
<feature type="region of interest" description="Disordered" evidence="1">
    <location>
        <begin position="40"/>
        <end position="59"/>
    </location>
</feature>